<dbReference type="AlphaFoldDB" id="A0A8H3M6F2"/>
<gene>
    <name evidence="3" type="ORF">RCL2_002401700</name>
</gene>
<comment type="caution">
    <text evidence="3">The sequence shown here is derived from an EMBL/GenBank/DDBJ whole genome shotgun (WGS) entry which is preliminary data.</text>
</comment>
<reference evidence="3" key="1">
    <citation type="submission" date="2019-10" db="EMBL/GenBank/DDBJ databases">
        <title>Conservation and host-specific expression of non-tandemly repeated heterogenous ribosome RNA gene in arbuscular mycorrhizal fungi.</title>
        <authorList>
            <person name="Maeda T."/>
            <person name="Kobayashi Y."/>
            <person name="Nakagawa T."/>
            <person name="Ezawa T."/>
            <person name="Yamaguchi K."/>
            <person name="Bino T."/>
            <person name="Nishimoto Y."/>
            <person name="Shigenobu S."/>
            <person name="Kawaguchi M."/>
        </authorList>
    </citation>
    <scope>NUCLEOTIDE SEQUENCE</scope>
    <source>
        <strain evidence="3">HR1</strain>
    </source>
</reference>
<dbReference type="Proteomes" id="UP000615446">
    <property type="component" value="Unassembled WGS sequence"/>
</dbReference>
<dbReference type="EMBL" id="BLAL01000259">
    <property type="protein sequence ID" value="GES97424.1"/>
    <property type="molecule type" value="Genomic_DNA"/>
</dbReference>
<sequence length="86" mass="9980">MIYKMQLFIVFLFLLNLIVTNAFPIEENSISSNLLRKRNILNNEYVLATFKWGIIFVVVFLMSACCVCRRKRGKNNENDNDSVNSA</sequence>
<evidence type="ECO:0000313" key="3">
    <source>
        <dbReference type="EMBL" id="GES97424.1"/>
    </source>
</evidence>
<keyword evidence="1" id="KW-0812">Transmembrane</keyword>
<evidence type="ECO:0000313" key="4">
    <source>
        <dbReference type="Proteomes" id="UP000615446"/>
    </source>
</evidence>
<evidence type="ECO:0000256" key="2">
    <source>
        <dbReference type="SAM" id="SignalP"/>
    </source>
</evidence>
<keyword evidence="1" id="KW-1133">Transmembrane helix</keyword>
<name>A0A8H3M6F2_9GLOM</name>
<feature type="chain" id="PRO_5034558026" evidence="2">
    <location>
        <begin position="23"/>
        <end position="86"/>
    </location>
</feature>
<keyword evidence="1" id="KW-0472">Membrane</keyword>
<accession>A0A8H3M6F2</accession>
<feature type="transmembrane region" description="Helical" evidence="1">
    <location>
        <begin position="46"/>
        <end position="68"/>
    </location>
</feature>
<keyword evidence="2" id="KW-0732">Signal</keyword>
<feature type="signal peptide" evidence="2">
    <location>
        <begin position="1"/>
        <end position="22"/>
    </location>
</feature>
<organism evidence="3 4">
    <name type="scientific">Rhizophagus clarus</name>
    <dbReference type="NCBI Taxonomy" id="94130"/>
    <lineage>
        <taxon>Eukaryota</taxon>
        <taxon>Fungi</taxon>
        <taxon>Fungi incertae sedis</taxon>
        <taxon>Mucoromycota</taxon>
        <taxon>Glomeromycotina</taxon>
        <taxon>Glomeromycetes</taxon>
        <taxon>Glomerales</taxon>
        <taxon>Glomeraceae</taxon>
        <taxon>Rhizophagus</taxon>
    </lineage>
</organism>
<proteinExistence type="predicted"/>
<evidence type="ECO:0000256" key="1">
    <source>
        <dbReference type="SAM" id="Phobius"/>
    </source>
</evidence>
<protein>
    <submittedName>
        <fullName evidence="3">Uncharacterized protein</fullName>
    </submittedName>
</protein>
<dbReference type="OrthoDB" id="2429758at2759"/>